<keyword evidence="12" id="KW-0131">Cell cycle</keyword>
<feature type="region of interest" description="Disordered" evidence="14">
    <location>
        <begin position="397"/>
        <end position="468"/>
    </location>
</feature>
<sequence length="1506" mass="167421">MKYASGCCGCAGPGCSARLGSNCPGHDDSLYHQLRHRPTSTLNPARRNDDNICDEGAKPRTDGRLNINLGNRLNRDNHPLFHQIESNPIHSQYSVLGPSGSGIESTTMPATTAPNFKQGDRVSTKAGSGHVAFVGITEFAPGTWVGIILDQPNGKNDGSVDGKRYFSCRSQSGVFVRPSQVTLSNDTKTTSRLSTILPGTSALSRPQSSNSNISTTRSLAGVSSRINSKATNLANLKSPPQMTRSSTLGPMSPPNRNPRTLLKTSAESSTRSSRSAMTSINNSVSGSPIASRRGSTTSVSRLDNVAYAPKSTQPTNLKGRPPSTLGAASKKLLPPTSRSPENMFSSLAKPPDSLANLMKFTSHTSSSDQARSDDLSLFEEDPLQDLGDVEGLDMDEATPVKRPANPLQPPFDPKSSPKLSSQNPTSITPVDPLSLTSARKPPDPIHKSPVRSTFDTGQAGSPYPNTVPSRVHEELLTKYKLMEVRRNEDKEKLRELEKLKEDNENWSSVLKPKMQAKVNECLEEIKSLKKLNKDLEVSRHEAENRLADFSDEVELATLDKEMAEERLDQTESLLVSMKDELETLKVELGSLQEIQARIESGGPEESDQATTLKVIQLEKQNSRLKEALARMRDLSQEAEQSSRKRISDLEQELDLSAELQGEYSVLLSQLETAESQVEELKQQLDASMGVEDMLEQLTERNLTLNEKIEDMKIIIEDLEALKELADELEENHVETEKQMQEEIDFKDLQLREHKKRNEALEESVADYENTILQFRELVLSLQTDLDAMRERQQIQHDESQSLASQTQAMLNLNRKLQNSSVKGQVKAIDLELRKLESTQAMLQCSIMKPYLLPAYFEGDHDAVESLMFFTRLAAKTDLVSSVIEQTNNISESSNGTVTEVILIACDTRSKLARLSALSNRFAAFIRSCPPESFIKMGGVYQELMAAEKKMDGFIDACKREELKEGDVGREIERFLPQMRHLAEIYISDSDYDVAELQYGDISTLDVDLDSILVCIAFAKQTIAALEQDGQIDPNADLSDIVFRPLQNLLGQARTAKVISKKLLRRLQDLMRQSCSLNPNHSNAITVLKDNTYDLANVSSRMADLVGRYCSELVSSKEIFLLDTYNDILQEATRDIVKHTGRPLEEFFTLLSHLARDLGITLGVATDPEHVARNTYEHPWVARVAEMKSSAAMNVDAELKVLKLNEEIRELVKDTRAKDHSLQESQVKIQVMEKRMEAVKKQADAMSELESRLKKAEKEVKQYEELNESMQNEYEKMAEQNKELKIQLVALGTDESKKTNSAAAIAPAPLAGISGHDFYVPYEGNLETTQLVEQVESLRGATRFLRAENSYLKSQSLLKQLNALPSYSVLPPAFPPVLVGDADGNPSSPGPGQTTQEDELLTKMPANPTDQLRKFAEESKRLYREALAISANPRVVDLSIVKRPALLSTPANQDHPGNRTIATTTASKVWQFKERLPQVQVAKRKEEIEKLRAKIEAFKQRTHQIAS</sequence>
<evidence type="ECO:0000256" key="12">
    <source>
        <dbReference type="ARBA" id="ARBA00023306"/>
    </source>
</evidence>
<dbReference type="InterPro" id="IPR000938">
    <property type="entry name" value="CAP-Gly_domain"/>
</dbReference>
<accession>A0A5B0N3S5</accession>
<dbReference type="GO" id="GO:0005819">
    <property type="term" value="C:spindle"/>
    <property type="evidence" value="ECO:0007669"/>
    <property type="project" value="UniProtKB-SubCell"/>
</dbReference>
<dbReference type="PANTHER" id="PTHR18916:SF6">
    <property type="entry name" value="DYNACTIN SUBUNIT 1"/>
    <property type="match status" value="1"/>
</dbReference>
<evidence type="ECO:0000256" key="7">
    <source>
        <dbReference type="ARBA" id="ARBA00022701"/>
    </source>
</evidence>
<dbReference type="GO" id="GO:0005816">
    <property type="term" value="C:spindle pole body"/>
    <property type="evidence" value="ECO:0007669"/>
    <property type="project" value="TreeGrafter"/>
</dbReference>
<dbReference type="Gene3D" id="2.30.30.190">
    <property type="entry name" value="CAP Gly-rich-like domain"/>
    <property type="match status" value="1"/>
</dbReference>
<dbReference type="PROSITE" id="PS00845">
    <property type="entry name" value="CAP_GLY_1"/>
    <property type="match status" value="1"/>
</dbReference>
<evidence type="ECO:0000256" key="11">
    <source>
        <dbReference type="ARBA" id="ARBA00023212"/>
    </source>
</evidence>
<keyword evidence="6" id="KW-0132">Cell division</keyword>
<feature type="compositionally biased region" description="Polar residues" evidence="14">
    <location>
        <begin position="417"/>
        <end position="428"/>
    </location>
</feature>
<feature type="compositionally biased region" description="Polar residues" evidence="14">
    <location>
        <begin position="280"/>
        <end position="301"/>
    </location>
</feature>
<dbReference type="GO" id="GO:0051286">
    <property type="term" value="C:cell tip"/>
    <property type="evidence" value="ECO:0007669"/>
    <property type="project" value="TreeGrafter"/>
</dbReference>
<keyword evidence="5" id="KW-0963">Cytoplasm</keyword>
<evidence type="ECO:0000256" key="9">
    <source>
        <dbReference type="ARBA" id="ARBA00023017"/>
    </source>
</evidence>
<evidence type="ECO:0000313" key="17">
    <source>
        <dbReference type="Proteomes" id="UP000324748"/>
    </source>
</evidence>
<evidence type="ECO:0000256" key="13">
    <source>
        <dbReference type="SAM" id="Coils"/>
    </source>
</evidence>
<evidence type="ECO:0000256" key="3">
    <source>
        <dbReference type="ARBA" id="ARBA00004544"/>
    </source>
</evidence>
<evidence type="ECO:0000259" key="15">
    <source>
        <dbReference type="PROSITE" id="PS50245"/>
    </source>
</evidence>
<dbReference type="EMBL" id="VSWC01000119">
    <property type="protein sequence ID" value="KAA1082768.1"/>
    <property type="molecule type" value="Genomic_DNA"/>
</dbReference>
<comment type="subcellular location">
    <subcellularLocation>
        <location evidence="3">Cytoplasm</location>
        <location evidence="3">Cell cortex</location>
    </subcellularLocation>
    <subcellularLocation>
        <location evidence="1">Cytoplasm</location>
        <location evidence="1">Cytoskeleton</location>
        <location evidence="1">Microtubule organizing center</location>
        <location evidence="1">Centrosome</location>
        <location evidence="1">Centriole</location>
    </subcellularLocation>
    <subcellularLocation>
        <location evidence="2">Cytoplasm</location>
        <location evidence="2">Cytoskeleton</location>
        <location evidence="2">Spindle</location>
    </subcellularLocation>
</comment>
<evidence type="ECO:0000256" key="6">
    <source>
        <dbReference type="ARBA" id="ARBA00022618"/>
    </source>
</evidence>
<dbReference type="SUPFAM" id="SSF74924">
    <property type="entry name" value="Cap-Gly domain"/>
    <property type="match status" value="1"/>
</dbReference>
<dbReference type="InterPro" id="IPR022157">
    <property type="entry name" value="Dynactin"/>
</dbReference>
<comment type="similarity">
    <text evidence="4">Belongs to the dynactin 150 kDa subunit family.</text>
</comment>
<evidence type="ECO:0000256" key="4">
    <source>
        <dbReference type="ARBA" id="ARBA00011010"/>
    </source>
</evidence>
<keyword evidence="17" id="KW-1185">Reference proteome</keyword>
<dbReference type="PANTHER" id="PTHR18916">
    <property type="entry name" value="DYNACTIN 1-RELATED MICROTUBULE-BINDING"/>
    <property type="match status" value="1"/>
</dbReference>
<dbReference type="Pfam" id="PF01302">
    <property type="entry name" value="CAP_GLY"/>
    <property type="match status" value="1"/>
</dbReference>
<dbReference type="GO" id="GO:0000132">
    <property type="term" value="P:establishment of mitotic spindle orientation"/>
    <property type="evidence" value="ECO:0007669"/>
    <property type="project" value="TreeGrafter"/>
</dbReference>
<dbReference type="OrthoDB" id="2130750at2759"/>
<evidence type="ECO:0000256" key="5">
    <source>
        <dbReference type="ARBA" id="ARBA00022490"/>
    </source>
</evidence>
<feature type="domain" description="CAP-Gly" evidence="15">
    <location>
        <begin position="135"/>
        <end position="177"/>
    </location>
</feature>
<feature type="compositionally biased region" description="Low complexity" evidence="14">
    <location>
        <begin position="264"/>
        <end position="279"/>
    </location>
</feature>
<keyword evidence="11" id="KW-0206">Cytoskeleton</keyword>
<proteinExistence type="inferred from homology"/>
<evidence type="ECO:0000256" key="14">
    <source>
        <dbReference type="SAM" id="MobiDB-lite"/>
    </source>
</evidence>
<evidence type="ECO:0000256" key="8">
    <source>
        <dbReference type="ARBA" id="ARBA00022776"/>
    </source>
</evidence>
<feature type="compositionally biased region" description="Basic and acidic residues" evidence="14">
    <location>
        <begin position="46"/>
        <end position="57"/>
    </location>
</feature>
<gene>
    <name evidence="16" type="ORF">PGT21_013957</name>
</gene>
<dbReference type="GO" id="GO:0005874">
    <property type="term" value="C:microtubule"/>
    <property type="evidence" value="ECO:0007669"/>
    <property type="project" value="UniProtKB-KW"/>
</dbReference>
<name>A0A5B0N3S5_PUCGR</name>
<feature type="compositionally biased region" description="Polar residues" evidence="14">
    <location>
        <begin position="224"/>
        <end position="249"/>
    </location>
</feature>
<keyword evidence="10 13" id="KW-0175">Coiled coil</keyword>
<dbReference type="GO" id="GO:0005814">
    <property type="term" value="C:centriole"/>
    <property type="evidence" value="ECO:0007669"/>
    <property type="project" value="UniProtKB-SubCell"/>
</dbReference>
<feature type="compositionally biased region" description="Polar residues" evidence="14">
    <location>
        <begin position="199"/>
        <end position="218"/>
    </location>
</feature>
<feature type="coiled-coil region" evidence="13">
    <location>
        <begin position="479"/>
        <end position="777"/>
    </location>
</feature>
<keyword evidence="9" id="KW-0243">Dynein</keyword>
<protein>
    <recommendedName>
        <fullName evidence="15">CAP-Gly domain-containing protein</fullName>
    </recommendedName>
</protein>
<dbReference type="InterPro" id="IPR036859">
    <property type="entry name" value="CAP-Gly_dom_sf"/>
</dbReference>
<dbReference type="PROSITE" id="PS50245">
    <property type="entry name" value="CAP_GLY_2"/>
    <property type="match status" value="1"/>
</dbReference>
<keyword evidence="8" id="KW-0498">Mitosis</keyword>
<dbReference type="Pfam" id="PF12455">
    <property type="entry name" value="Dynactin"/>
    <property type="match status" value="1"/>
</dbReference>
<feature type="compositionally biased region" description="Polar residues" evidence="14">
    <location>
        <begin position="450"/>
        <end position="468"/>
    </location>
</feature>
<dbReference type="GO" id="GO:0030286">
    <property type="term" value="C:dynein complex"/>
    <property type="evidence" value="ECO:0007669"/>
    <property type="project" value="UniProtKB-KW"/>
</dbReference>
<dbReference type="GO" id="GO:0000743">
    <property type="term" value="P:nuclear migration involved in conjugation with cellular fusion"/>
    <property type="evidence" value="ECO:0007669"/>
    <property type="project" value="TreeGrafter"/>
</dbReference>
<dbReference type="SMART" id="SM01052">
    <property type="entry name" value="CAP_GLY"/>
    <property type="match status" value="1"/>
</dbReference>
<feature type="region of interest" description="Disordered" evidence="14">
    <location>
        <begin position="38"/>
        <end position="57"/>
    </location>
</feature>
<evidence type="ECO:0000256" key="10">
    <source>
        <dbReference type="ARBA" id="ARBA00023054"/>
    </source>
</evidence>
<reference evidence="16 17" key="1">
    <citation type="submission" date="2019-05" db="EMBL/GenBank/DDBJ databases">
        <title>Emergence of the Ug99 lineage of the wheat stem rust pathogen through somatic hybridization.</title>
        <authorList>
            <person name="Li F."/>
            <person name="Upadhyaya N.M."/>
            <person name="Sperschneider J."/>
            <person name="Matny O."/>
            <person name="Nguyen-Phuc H."/>
            <person name="Mago R."/>
            <person name="Raley C."/>
            <person name="Miller M.E."/>
            <person name="Silverstein K.A.T."/>
            <person name="Henningsen E."/>
            <person name="Hirsch C.D."/>
            <person name="Visser B."/>
            <person name="Pretorius Z.A."/>
            <person name="Steffenson B.J."/>
            <person name="Schwessinger B."/>
            <person name="Dodds P.N."/>
            <person name="Figueroa M."/>
        </authorList>
    </citation>
    <scope>NUCLEOTIDE SEQUENCE [LARGE SCALE GENOMIC DNA]</scope>
    <source>
        <strain evidence="16">21-0</strain>
    </source>
</reference>
<comment type="caution">
    <text evidence="16">The sequence shown here is derived from an EMBL/GenBank/DDBJ whole genome shotgun (WGS) entry which is preliminary data.</text>
</comment>
<dbReference type="GO" id="GO:0051301">
    <property type="term" value="P:cell division"/>
    <property type="evidence" value="ECO:0007669"/>
    <property type="project" value="UniProtKB-KW"/>
</dbReference>
<feature type="region of interest" description="Disordered" evidence="14">
    <location>
        <begin position="199"/>
        <end position="350"/>
    </location>
</feature>
<dbReference type="Proteomes" id="UP000324748">
    <property type="component" value="Unassembled WGS sequence"/>
</dbReference>
<feature type="compositionally biased region" description="Polar residues" evidence="14">
    <location>
        <begin position="336"/>
        <end position="345"/>
    </location>
</feature>
<keyword evidence="7" id="KW-0493">Microtubule</keyword>
<organism evidence="16 17">
    <name type="scientific">Puccinia graminis f. sp. tritici</name>
    <dbReference type="NCBI Taxonomy" id="56615"/>
    <lineage>
        <taxon>Eukaryota</taxon>
        <taxon>Fungi</taxon>
        <taxon>Dikarya</taxon>
        <taxon>Basidiomycota</taxon>
        <taxon>Pucciniomycotina</taxon>
        <taxon>Pucciniomycetes</taxon>
        <taxon>Pucciniales</taxon>
        <taxon>Pucciniaceae</taxon>
        <taxon>Puccinia</taxon>
    </lineage>
</organism>
<feature type="coiled-coil region" evidence="13">
    <location>
        <begin position="1193"/>
        <end position="1286"/>
    </location>
</feature>
<evidence type="ECO:0000313" key="16">
    <source>
        <dbReference type="EMBL" id="KAA1082768.1"/>
    </source>
</evidence>
<evidence type="ECO:0000256" key="2">
    <source>
        <dbReference type="ARBA" id="ARBA00004186"/>
    </source>
</evidence>
<evidence type="ECO:0000256" key="1">
    <source>
        <dbReference type="ARBA" id="ARBA00004114"/>
    </source>
</evidence>